<dbReference type="RefSeq" id="WP_093328299.1">
    <property type="nucleotide sequence ID" value="NZ_FOAF01000007.1"/>
</dbReference>
<evidence type="ECO:0000313" key="8">
    <source>
        <dbReference type="Proteomes" id="UP000199421"/>
    </source>
</evidence>
<evidence type="ECO:0000256" key="2">
    <source>
        <dbReference type="ARBA" id="ARBA00023110"/>
    </source>
</evidence>
<dbReference type="Proteomes" id="UP000199421">
    <property type="component" value="Unassembled WGS sequence"/>
</dbReference>
<proteinExistence type="inferred from homology"/>
<evidence type="ECO:0000256" key="1">
    <source>
        <dbReference type="ARBA" id="ARBA00000971"/>
    </source>
</evidence>
<dbReference type="EMBL" id="FOAF01000007">
    <property type="protein sequence ID" value="SEM07249.1"/>
    <property type="molecule type" value="Genomic_DNA"/>
</dbReference>
<evidence type="ECO:0000313" key="7">
    <source>
        <dbReference type="EMBL" id="SEM07249.1"/>
    </source>
</evidence>
<protein>
    <recommendedName>
        <fullName evidence="4">Peptidyl-prolyl cis-trans isomerase</fullName>
        <ecNumber evidence="4">5.2.1.8</ecNumber>
    </recommendedName>
</protein>
<evidence type="ECO:0000259" key="6">
    <source>
        <dbReference type="PROSITE" id="PS50059"/>
    </source>
</evidence>
<dbReference type="PROSITE" id="PS51257">
    <property type="entry name" value="PROKAR_LIPOPROTEIN"/>
    <property type="match status" value="1"/>
</dbReference>
<keyword evidence="5" id="KW-0732">Signal</keyword>
<dbReference type="InterPro" id="IPR046357">
    <property type="entry name" value="PPIase_dom_sf"/>
</dbReference>
<keyword evidence="2 3" id="KW-0697">Rotamase</keyword>
<dbReference type="OrthoDB" id="669809at2"/>
<feature type="chain" id="PRO_5011651450" description="Peptidyl-prolyl cis-trans isomerase" evidence="5">
    <location>
        <begin position="21"/>
        <end position="312"/>
    </location>
</feature>
<reference evidence="8" key="1">
    <citation type="submission" date="2016-10" db="EMBL/GenBank/DDBJ databases">
        <authorList>
            <person name="Varghese N."/>
            <person name="Submissions S."/>
        </authorList>
    </citation>
    <scope>NUCLEOTIDE SEQUENCE [LARGE SCALE GENOMIC DNA]</scope>
    <source>
        <strain evidence="8">DSM 18733</strain>
    </source>
</reference>
<evidence type="ECO:0000256" key="3">
    <source>
        <dbReference type="PROSITE-ProRule" id="PRU00277"/>
    </source>
</evidence>
<evidence type="ECO:0000256" key="4">
    <source>
        <dbReference type="RuleBase" id="RU003915"/>
    </source>
</evidence>
<comment type="catalytic activity">
    <reaction evidence="1 3 4">
        <text>[protein]-peptidylproline (omega=180) = [protein]-peptidylproline (omega=0)</text>
        <dbReference type="Rhea" id="RHEA:16237"/>
        <dbReference type="Rhea" id="RHEA-COMP:10747"/>
        <dbReference type="Rhea" id="RHEA-COMP:10748"/>
        <dbReference type="ChEBI" id="CHEBI:83833"/>
        <dbReference type="ChEBI" id="CHEBI:83834"/>
        <dbReference type="EC" id="5.2.1.8"/>
    </reaction>
</comment>
<sequence length="312" mass="34427">MNLSIRNLPFLCLFGLVVIAACKKQDYTSVEALDDENIAAYIQANNLQMEPLGTTGMFYQIIEEGKGGDLKYTESYPIIYTKKSLDGTYSVADTFASASRYMDFLGYFLGETNQGSVIANIPEYQQILEKDDGLKMALRTVLKKANGKIRILVPSRLFTDSRNGNADLGIPPNASMDYEIRVLDSASVPAYEDLAIRKRIQALGLNLSDYQKTESGIYYNISKLGEGNPITIDSTVTAVYKGYLLNGTEFDQSDSVNFTPKSLVKAWQEILPKIKKGGEVHFFSPPTMAYGISSSGPAPFASLEFNVTIKDN</sequence>
<dbReference type="Gene3D" id="3.10.50.40">
    <property type="match status" value="2"/>
</dbReference>
<keyword evidence="8" id="KW-1185">Reference proteome</keyword>
<dbReference type="PROSITE" id="PS50059">
    <property type="entry name" value="FKBP_PPIASE"/>
    <property type="match status" value="1"/>
</dbReference>
<feature type="domain" description="PPIase FKBP-type" evidence="6">
    <location>
        <begin position="233"/>
        <end position="312"/>
    </location>
</feature>
<gene>
    <name evidence="7" type="ORF">SAMN05661044_04133</name>
</gene>
<dbReference type="Pfam" id="PF00254">
    <property type="entry name" value="FKBP_C"/>
    <property type="match status" value="1"/>
</dbReference>
<feature type="signal peptide" evidence="5">
    <location>
        <begin position="1"/>
        <end position="20"/>
    </location>
</feature>
<dbReference type="EC" id="5.2.1.8" evidence="4"/>
<evidence type="ECO:0000256" key="5">
    <source>
        <dbReference type="SAM" id="SignalP"/>
    </source>
</evidence>
<dbReference type="InterPro" id="IPR001179">
    <property type="entry name" value="PPIase_FKBP_dom"/>
</dbReference>
<accession>A0A1H7VEE0</accession>
<dbReference type="AlphaFoldDB" id="A0A1H7VEE0"/>
<comment type="similarity">
    <text evidence="4">Belongs to the FKBP-type PPIase family.</text>
</comment>
<dbReference type="SUPFAM" id="SSF54534">
    <property type="entry name" value="FKBP-like"/>
    <property type="match status" value="1"/>
</dbReference>
<dbReference type="STRING" id="407022.SAMN05661044_04133"/>
<name>A0A1H7VEE0_OLID1</name>
<keyword evidence="3 4" id="KW-0413">Isomerase</keyword>
<organism evidence="7 8">
    <name type="scientific">Olivibacter domesticus</name>
    <name type="common">Pseudosphingobacterium domesticum</name>
    <dbReference type="NCBI Taxonomy" id="407022"/>
    <lineage>
        <taxon>Bacteria</taxon>
        <taxon>Pseudomonadati</taxon>
        <taxon>Bacteroidota</taxon>
        <taxon>Sphingobacteriia</taxon>
        <taxon>Sphingobacteriales</taxon>
        <taxon>Sphingobacteriaceae</taxon>
        <taxon>Olivibacter</taxon>
    </lineage>
</organism>
<dbReference type="GO" id="GO:0003755">
    <property type="term" value="F:peptidyl-prolyl cis-trans isomerase activity"/>
    <property type="evidence" value="ECO:0007669"/>
    <property type="project" value="UniProtKB-UniRule"/>
</dbReference>